<comment type="catalytic activity">
    <reaction evidence="12">
        <text>3-O-(beta-D-glucosyl)-L-seryl-[EGF-like domain protein] + UDP-alpha-D-xylose = 3-O-[alpha-D-xylosyl-(1-&gt;3)-beta-D-glucosyl]-L-seryl-[EGF-like domain protein] + UDP + H(+)</text>
        <dbReference type="Rhea" id="RHEA:56064"/>
        <dbReference type="Rhea" id="RHEA-COMP:14610"/>
        <dbReference type="Rhea" id="RHEA-COMP:14611"/>
        <dbReference type="ChEBI" id="CHEBI:15378"/>
        <dbReference type="ChEBI" id="CHEBI:57632"/>
        <dbReference type="ChEBI" id="CHEBI:58223"/>
        <dbReference type="ChEBI" id="CHEBI:140575"/>
        <dbReference type="ChEBI" id="CHEBI:140576"/>
        <dbReference type="EC" id="2.4.2.42"/>
    </reaction>
</comment>
<keyword evidence="5 13" id="KW-0812">Transmembrane</keyword>
<name>A0AAV2RIC8_MEGNR</name>
<evidence type="ECO:0000256" key="3">
    <source>
        <dbReference type="ARBA" id="ARBA00022676"/>
    </source>
</evidence>
<dbReference type="EC" id="2.4.2.42" evidence="11"/>
<evidence type="ECO:0000256" key="2">
    <source>
        <dbReference type="ARBA" id="ARBA00006351"/>
    </source>
</evidence>
<dbReference type="InterPro" id="IPR029044">
    <property type="entry name" value="Nucleotide-diphossugar_trans"/>
</dbReference>
<organism evidence="14 15">
    <name type="scientific">Meganyctiphanes norvegica</name>
    <name type="common">Northern krill</name>
    <name type="synonym">Thysanopoda norvegica</name>
    <dbReference type="NCBI Taxonomy" id="48144"/>
    <lineage>
        <taxon>Eukaryota</taxon>
        <taxon>Metazoa</taxon>
        <taxon>Ecdysozoa</taxon>
        <taxon>Arthropoda</taxon>
        <taxon>Crustacea</taxon>
        <taxon>Multicrustacea</taxon>
        <taxon>Malacostraca</taxon>
        <taxon>Eumalacostraca</taxon>
        <taxon>Eucarida</taxon>
        <taxon>Euphausiacea</taxon>
        <taxon>Euphausiidae</taxon>
        <taxon>Meganyctiphanes</taxon>
    </lineage>
</organism>
<dbReference type="AlphaFoldDB" id="A0AAV2RIC8"/>
<reference evidence="14 15" key="1">
    <citation type="submission" date="2024-05" db="EMBL/GenBank/DDBJ databases">
        <authorList>
            <person name="Wallberg A."/>
        </authorList>
    </citation>
    <scope>NUCLEOTIDE SEQUENCE [LARGE SCALE GENOMIC DNA]</scope>
</reference>
<dbReference type="PANTHER" id="PTHR46012:SF2">
    <property type="entry name" value="IP22168P"/>
    <property type="match status" value="1"/>
</dbReference>
<proteinExistence type="inferred from homology"/>
<evidence type="ECO:0000256" key="12">
    <source>
        <dbReference type="ARBA" id="ARBA00049181"/>
    </source>
</evidence>
<dbReference type="Gene3D" id="3.90.550.10">
    <property type="entry name" value="Spore Coat Polysaccharide Biosynthesis Protein SpsA, Chain A"/>
    <property type="match status" value="1"/>
</dbReference>
<feature type="non-terminal residue" evidence="14">
    <location>
        <position position="321"/>
    </location>
</feature>
<dbReference type="GO" id="GO:0016020">
    <property type="term" value="C:membrane"/>
    <property type="evidence" value="ECO:0007669"/>
    <property type="project" value="UniProtKB-SubCell"/>
</dbReference>
<evidence type="ECO:0000256" key="1">
    <source>
        <dbReference type="ARBA" id="ARBA00004606"/>
    </source>
</evidence>
<evidence type="ECO:0000256" key="7">
    <source>
        <dbReference type="ARBA" id="ARBA00022989"/>
    </source>
</evidence>
<protein>
    <recommendedName>
        <fullName evidence="11">UDP-D-xylose:beta-D-glucoside alpha-1,3-D-xylosyltransferase</fullName>
        <ecNumber evidence="11">2.4.2.42</ecNumber>
    </recommendedName>
</protein>
<dbReference type="GO" id="GO:0016266">
    <property type="term" value="P:protein O-linked glycosylation via N-acetyl-galactosamine"/>
    <property type="evidence" value="ECO:0007669"/>
    <property type="project" value="TreeGrafter"/>
</dbReference>
<dbReference type="SUPFAM" id="SSF53448">
    <property type="entry name" value="Nucleotide-diphospho-sugar transferases"/>
    <property type="match status" value="1"/>
</dbReference>
<keyword evidence="3" id="KW-0328">Glycosyltransferase</keyword>
<evidence type="ECO:0000256" key="5">
    <source>
        <dbReference type="ARBA" id="ARBA00022692"/>
    </source>
</evidence>
<evidence type="ECO:0000256" key="9">
    <source>
        <dbReference type="ARBA" id="ARBA00023180"/>
    </source>
</evidence>
<keyword evidence="6" id="KW-0735">Signal-anchor</keyword>
<evidence type="ECO:0000313" key="14">
    <source>
        <dbReference type="EMBL" id="CAL4123450.1"/>
    </source>
</evidence>
<evidence type="ECO:0000256" key="8">
    <source>
        <dbReference type="ARBA" id="ARBA00023136"/>
    </source>
</evidence>
<dbReference type="PANTHER" id="PTHR46012">
    <property type="entry name" value="IP22168P"/>
    <property type="match status" value="1"/>
</dbReference>
<keyword evidence="4" id="KW-0808">Transferase</keyword>
<keyword evidence="15" id="KW-1185">Reference proteome</keyword>
<sequence length="321" mass="37222">MRCKGRLFISISGIMMVLILFDYHTSTRSIVADRYKKTVIEAENMENKYISSVNNEEPIFMIVVCGGSGTNENTQKNYKNQLRQTAVLLKSAAALTKTYLRFLVITDSKSIYEDITASFHSWSPEYQHRLSLEYHPVWYPADRSDVIAMYKPCSTQRLFLPSMFPQIDATIYVDTDAIFMRPPEDLWNEFVNFAPDHVMGISTEAYWYKSSENKVPYYGKNGLNAGLILMNLTRLRHFPGEDWTQASMNILDQFKNDLKLGDQDIINVLFNKVIFISNYHSEPQAKYCVMKMKRKTVCIAFKYTLRGFRNTFLKKIRSAPS</sequence>
<gene>
    <name evidence="14" type="ORF">MNOR_LOCUS24058</name>
</gene>
<evidence type="ECO:0000313" key="15">
    <source>
        <dbReference type="Proteomes" id="UP001497623"/>
    </source>
</evidence>
<evidence type="ECO:0000256" key="13">
    <source>
        <dbReference type="SAM" id="Phobius"/>
    </source>
</evidence>
<evidence type="ECO:0000256" key="4">
    <source>
        <dbReference type="ARBA" id="ARBA00022679"/>
    </source>
</evidence>
<feature type="transmembrane region" description="Helical" evidence="13">
    <location>
        <begin position="7"/>
        <end position="24"/>
    </location>
</feature>
<comment type="caution">
    <text evidence="14">The sequence shown here is derived from an EMBL/GenBank/DDBJ whole genome shotgun (WGS) entry which is preliminary data.</text>
</comment>
<keyword evidence="8 13" id="KW-0472">Membrane</keyword>
<evidence type="ECO:0000256" key="6">
    <source>
        <dbReference type="ARBA" id="ARBA00022968"/>
    </source>
</evidence>
<evidence type="ECO:0000256" key="11">
    <source>
        <dbReference type="ARBA" id="ARBA00038854"/>
    </source>
</evidence>
<dbReference type="EMBL" id="CAXKWB010021737">
    <property type="protein sequence ID" value="CAL4123450.1"/>
    <property type="molecule type" value="Genomic_DNA"/>
</dbReference>
<keyword evidence="9" id="KW-0325">Glycoprotein</keyword>
<comment type="similarity">
    <text evidence="2">Belongs to the glycosyltransferase 8 family.</text>
</comment>
<dbReference type="InterPro" id="IPR002495">
    <property type="entry name" value="Glyco_trans_8"/>
</dbReference>
<evidence type="ECO:0000256" key="10">
    <source>
        <dbReference type="ARBA" id="ARBA00037301"/>
    </source>
</evidence>
<dbReference type="Pfam" id="PF01501">
    <property type="entry name" value="Glyco_transf_8"/>
    <property type="match status" value="1"/>
</dbReference>
<comment type="subcellular location">
    <subcellularLocation>
        <location evidence="1">Membrane</location>
        <topology evidence="1">Single-pass type II membrane protein</topology>
    </subcellularLocation>
</comment>
<dbReference type="Proteomes" id="UP001497623">
    <property type="component" value="Unassembled WGS sequence"/>
</dbReference>
<dbReference type="InterPro" id="IPR051993">
    <property type="entry name" value="Glycosyltransferase_8"/>
</dbReference>
<accession>A0AAV2RIC8</accession>
<dbReference type="GO" id="GO:0140563">
    <property type="term" value="F:UDP-D-xylose:beta-D-glucoside alpha-1,3-D-xylosyltransferase activity"/>
    <property type="evidence" value="ECO:0007669"/>
    <property type="project" value="UniProtKB-EC"/>
</dbReference>
<comment type="function">
    <text evidence="10">Glycosyltransferase which elongates the O-linked glucose attached to EGF-like repeats in the extracellular domain of Notch proteins by catalyzing the addition of xylose.</text>
</comment>
<keyword evidence="7 13" id="KW-1133">Transmembrane helix</keyword>